<gene>
    <name evidence="1" type="ORF">LCGC14_0481740</name>
</gene>
<comment type="caution">
    <text evidence="1">The sequence shown here is derived from an EMBL/GenBank/DDBJ whole genome shotgun (WGS) entry which is preliminary data.</text>
</comment>
<dbReference type="EMBL" id="LAZR01000524">
    <property type="protein sequence ID" value="KKN65454.1"/>
    <property type="molecule type" value="Genomic_DNA"/>
</dbReference>
<accession>A0A0F9SEI9</accession>
<protein>
    <submittedName>
        <fullName evidence="1">Uncharacterized protein</fullName>
    </submittedName>
</protein>
<evidence type="ECO:0000313" key="1">
    <source>
        <dbReference type="EMBL" id="KKN65454.1"/>
    </source>
</evidence>
<sequence length="60" mass="6745">MTEDEATAIALAANPDCSYADWDNGLDVLLRVTIVVNLWRNEECFLAGDPPRKVVEGFYR</sequence>
<reference evidence="1" key="1">
    <citation type="journal article" date="2015" name="Nature">
        <title>Complex archaea that bridge the gap between prokaryotes and eukaryotes.</title>
        <authorList>
            <person name="Spang A."/>
            <person name="Saw J.H."/>
            <person name="Jorgensen S.L."/>
            <person name="Zaremba-Niedzwiedzka K."/>
            <person name="Martijn J."/>
            <person name="Lind A.E."/>
            <person name="van Eijk R."/>
            <person name="Schleper C."/>
            <person name="Guy L."/>
            <person name="Ettema T.J."/>
        </authorList>
    </citation>
    <scope>NUCLEOTIDE SEQUENCE</scope>
</reference>
<name>A0A0F9SEI9_9ZZZZ</name>
<dbReference type="AlphaFoldDB" id="A0A0F9SEI9"/>
<organism evidence="1">
    <name type="scientific">marine sediment metagenome</name>
    <dbReference type="NCBI Taxonomy" id="412755"/>
    <lineage>
        <taxon>unclassified sequences</taxon>
        <taxon>metagenomes</taxon>
        <taxon>ecological metagenomes</taxon>
    </lineage>
</organism>
<proteinExistence type="predicted"/>